<accession>A0A0U1AFE4</accession>
<evidence type="ECO:0000256" key="1">
    <source>
        <dbReference type="ARBA" id="ARBA00022729"/>
    </source>
</evidence>
<name>A0A0U1AFE4_9MYCO</name>
<dbReference type="RefSeq" id="WP_005100068.1">
    <property type="nucleotide sequence ID" value="NZ_CSTW01000011.1"/>
</dbReference>
<comment type="similarity">
    <text evidence="2">Belongs to the MTB12 family.</text>
</comment>
<dbReference type="Pfam" id="PF26580">
    <property type="entry name" value="Mtb12_C"/>
    <property type="match status" value="1"/>
</dbReference>
<evidence type="ECO:0000313" key="4">
    <source>
        <dbReference type="EMBL" id="CPV60954.1"/>
    </source>
</evidence>
<dbReference type="Proteomes" id="UP000045782">
    <property type="component" value="Unassembled WGS sequence"/>
</dbReference>
<keyword evidence="1" id="KW-0732">Signal</keyword>
<dbReference type="AlphaFoldDB" id="A0A0U1AFE4"/>
<gene>
    <name evidence="4" type="ORF">ERS075579_03301</name>
</gene>
<evidence type="ECO:0000256" key="2">
    <source>
        <dbReference type="ARBA" id="ARBA00093774"/>
    </source>
</evidence>
<reference evidence="4 5" key="1">
    <citation type="submission" date="2015-03" db="EMBL/GenBank/DDBJ databases">
        <authorList>
            <person name="Murphy D."/>
        </authorList>
    </citation>
    <scope>NUCLEOTIDE SEQUENCE [LARGE SCALE GENOMIC DNA]</scope>
    <source>
        <strain evidence="4 5">PAP088</strain>
    </source>
</reference>
<feature type="domain" description="Low molecular weight antigen MTB12-like C-terminal" evidence="3">
    <location>
        <begin position="30"/>
        <end position="135"/>
    </location>
</feature>
<sequence>MKHVAIFLAAALSATAVLGAGDAHADPAAMPSSDELTQQLSVIFDNTANSAQRASYLEGGNAALPVADSIGGPIAEHRSMVSLHVENPTLEGDHVTSQLVMSVMGIGSQSRPMNWLERGGMWKLSNGSLCRLFSETNRGTRCPL</sequence>
<organism evidence="4 5">
    <name type="scientific">Mycobacteroides abscessus</name>
    <dbReference type="NCBI Taxonomy" id="36809"/>
    <lineage>
        <taxon>Bacteria</taxon>
        <taxon>Bacillati</taxon>
        <taxon>Actinomycetota</taxon>
        <taxon>Actinomycetes</taxon>
        <taxon>Mycobacteriales</taxon>
        <taxon>Mycobacteriaceae</taxon>
        <taxon>Mycobacteroides</taxon>
    </lineage>
</organism>
<protein>
    <recommendedName>
        <fullName evidence="3">Low molecular weight antigen MTB12-like C-terminal domain-containing protein</fullName>
    </recommendedName>
</protein>
<dbReference type="InterPro" id="IPR058644">
    <property type="entry name" value="Mtb12-like_C"/>
</dbReference>
<evidence type="ECO:0000313" key="5">
    <source>
        <dbReference type="Proteomes" id="UP000045782"/>
    </source>
</evidence>
<proteinExistence type="inferred from homology"/>
<dbReference type="EMBL" id="CSWP01000006">
    <property type="protein sequence ID" value="CPV60954.1"/>
    <property type="molecule type" value="Genomic_DNA"/>
</dbReference>
<evidence type="ECO:0000259" key="3">
    <source>
        <dbReference type="Pfam" id="PF26580"/>
    </source>
</evidence>